<comment type="caution">
    <text evidence="1">The sequence shown here is derived from an EMBL/GenBank/DDBJ whole genome shotgun (WGS) entry which is preliminary data.</text>
</comment>
<evidence type="ECO:0000313" key="1">
    <source>
        <dbReference type="EMBL" id="MDY0408444.1"/>
    </source>
</evidence>
<reference evidence="1 2" key="1">
    <citation type="submission" date="2023-10" db="EMBL/GenBank/DDBJ databases">
        <title>Virgibacillus soli CC-YMP-6 genome.</title>
        <authorList>
            <person name="Miliotis G."/>
            <person name="Sengupta P."/>
            <person name="Hameed A."/>
            <person name="Chuvochina M."/>
            <person name="Mcdonagh F."/>
            <person name="Simpson A.C."/>
            <person name="Singh N.K."/>
            <person name="Rekha P.D."/>
            <person name="Raman K."/>
            <person name="Hugenholtz P."/>
            <person name="Venkateswaran K."/>
        </authorList>
    </citation>
    <scope>NUCLEOTIDE SEQUENCE [LARGE SCALE GENOMIC DNA]</scope>
    <source>
        <strain evidence="1 2">CC-YMP-6</strain>
    </source>
</reference>
<gene>
    <name evidence="1" type="ORF">RWD45_07570</name>
</gene>
<sequence length="62" mass="7521">MKKVTFFTALLTIFTFLFKWRYRIINMLLAIRFLRKFTVRMSLNLPILKKKVLPSLLKPMTK</sequence>
<accession>A0ABU5CQ30</accession>
<dbReference type="EMBL" id="JAWDIQ010000001">
    <property type="protein sequence ID" value="MDY0408444.1"/>
    <property type="molecule type" value="Genomic_DNA"/>
</dbReference>
<dbReference type="Proteomes" id="UP001275315">
    <property type="component" value="Unassembled WGS sequence"/>
</dbReference>
<dbReference type="RefSeq" id="WP_320379177.1">
    <property type="nucleotide sequence ID" value="NZ_JAWDIQ010000001.1"/>
</dbReference>
<protein>
    <submittedName>
        <fullName evidence="1">Uncharacterized protein</fullName>
    </submittedName>
</protein>
<keyword evidence="2" id="KW-1185">Reference proteome</keyword>
<name>A0ABU5CQ30_9BACI</name>
<organism evidence="1 2">
    <name type="scientific">Paracerasibacillus soli</name>
    <dbReference type="NCBI Taxonomy" id="480284"/>
    <lineage>
        <taxon>Bacteria</taxon>
        <taxon>Bacillati</taxon>
        <taxon>Bacillota</taxon>
        <taxon>Bacilli</taxon>
        <taxon>Bacillales</taxon>
        <taxon>Bacillaceae</taxon>
        <taxon>Paracerasibacillus</taxon>
    </lineage>
</organism>
<evidence type="ECO:0000313" key="2">
    <source>
        <dbReference type="Proteomes" id="UP001275315"/>
    </source>
</evidence>
<proteinExistence type="predicted"/>